<dbReference type="PANTHER" id="PTHR30273:SF2">
    <property type="entry name" value="PROTEIN FECR"/>
    <property type="match status" value="1"/>
</dbReference>
<dbReference type="AlphaFoldDB" id="Q1I5I1"/>
<evidence type="ECO:0000259" key="2">
    <source>
        <dbReference type="Pfam" id="PF04773"/>
    </source>
</evidence>
<dbReference type="InterPro" id="IPR032623">
    <property type="entry name" value="FecR_N"/>
</dbReference>
<dbReference type="Pfam" id="PF04773">
    <property type="entry name" value="FecR"/>
    <property type="match status" value="1"/>
</dbReference>
<dbReference type="Pfam" id="PF16344">
    <property type="entry name" value="FecR_C"/>
    <property type="match status" value="1"/>
</dbReference>
<evidence type="ECO:0000313" key="6">
    <source>
        <dbReference type="Proteomes" id="UP000000658"/>
    </source>
</evidence>
<evidence type="ECO:0000259" key="4">
    <source>
        <dbReference type="Pfam" id="PF16344"/>
    </source>
</evidence>
<dbReference type="Gene3D" id="2.60.120.1440">
    <property type="match status" value="1"/>
</dbReference>
<keyword evidence="5" id="KW-0812">Transmembrane</keyword>
<evidence type="ECO:0000313" key="5">
    <source>
        <dbReference type="EMBL" id="CAK17104.1"/>
    </source>
</evidence>
<dbReference type="Proteomes" id="UP000000658">
    <property type="component" value="Chromosome"/>
</dbReference>
<dbReference type="HOGENOM" id="CLU_050192_0_1_6"/>
<feature type="domain" description="FecR N-terminal" evidence="3">
    <location>
        <begin position="41"/>
        <end position="80"/>
    </location>
</feature>
<accession>Q1I5I1</accession>
<name>Q1I5I1_PSEE4</name>
<feature type="region of interest" description="Disordered" evidence="1">
    <location>
        <begin position="1"/>
        <end position="36"/>
    </location>
</feature>
<gene>
    <name evidence="5" type="ordered locus">PSEEN4421</name>
</gene>
<dbReference type="GO" id="GO:0016989">
    <property type="term" value="F:sigma factor antagonist activity"/>
    <property type="evidence" value="ECO:0007669"/>
    <property type="project" value="TreeGrafter"/>
</dbReference>
<dbReference type="InterPro" id="IPR012373">
    <property type="entry name" value="Ferrdict_sens_TM"/>
</dbReference>
<dbReference type="Gene3D" id="3.55.50.30">
    <property type="match status" value="1"/>
</dbReference>
<dbReference type="PIRSF" id="PIRSF018266">
    <property type="entry name" value="FecR"/>
    <property type="match status" value="1"/>
</dbReference>
<keyword evidence="5" id="KW-0472">Membrane</keyword>
<dbReference type="eggNOG" id="COG3712">
    <property type="taxonomic scope" value="Bacteria"/>
</dbReference>
<feature type="domain" description="FecR protein" evidence="2">
    <location>
        <begin position="137"/>
        <end position="226"/>
    </location>
</feature>
<dbReference type="STRING" id="384676.PSEEN4421"/>
<protein>
    <submittedName>
        <fullName evidence="5">Putative FecR-like transmembrane sensor</fullName>
    </submittedName>
</protein>
<dbReference type="InterPro" id="IPR006860">
    <property type="entry name" value="FecR"/>
</dbReference>
<sequence length="338" mass="37583">MRLVSTDHAQKSPPQGPLVTDLPSPRPTPAAPDARARARAEAMDWLIRLQCADEQDTQAFEHWLGAEPENAEAYVEAEALWNGAPLRQAAGQLHQQRRRTAGGRLRRHWKPLATAAMLLVGLFTFGNLPVRLQADHLTVVGERQRLQLDDGAKVLLNTNSAFASDVRDGRQVARLLQGEAYFQVSDGGQPALEVQAGPLRASVRDTDFAVRYLDGQAQVRVQRGDVDLQAASDQRIRLSAGDSISVGPDGFGQRQRPDLRKELAWIEGRLVFENCPLSQVLAEVRRYYPGWIINHNERLEQVAVTGNYRLDQPLETLRALAHITSAQLHEYPALVILN</sequence>
<evidence type="ECO:0000256" key="1">
    <source>
        <dbReference type="SAM" id="MobiDB-lite"/>
    </source>
</evidence>
<proteinExistence type="predicted"/>
<organism evidence="5 6">
    <name type="scientific">Pseudomonas entomophila (strain L48)</name>
    <dbReference type="NCBI Taxonomy" id="384676"/>
    <lineage>
        <taxon>Bacteria</taxon>
        <taxon>Pseudomonadati</taxon>
        <taxon>Pseudomonadota</taxon>
        <taxon>Gammaproteobacteria</taxon>
        <taxon>Pseudomonadales</taxon>
        <taxon>Pseudomonadaceae</taxon>
        <taxon>Pseudomonas</taxon>
    </lineage>
</organism>
<evidence type="ECO:0000259" key="3">
    <source>
        <dbReference type="Pfam" id="PF16220"/>
    </source>
</evidence>
<dbReference type="KEGG" id="pen:PSEEN4421"/>
<feature type="domain" description="Protein FecR C-terminal" evidence="4">
    <location>
        <begin position="269"/>
        <end position="317"/>
    </location>
</feature>
<dbReference type="PANTHER" id="PTHR30273">
    <property type="entry name" value="PERIPLASMIC SIGNAL SENSOR AND SIGMA FACTOR ACTIVATOR FECR-RELATED"/>
    <property type="match status" value="1"/>
</dbReference>
<dbReference type="InterPro" id="IPR032508">
    <property type="entry name" value="FecR_C"/>
</dbReference>
<dbReference type="Pfam" id="PF16220">
    <property type="entry name" value="DUF4880"/>
    <property type="match status" value="1"/>
</dbReference>
<dbReference type="EMBL" id="CT573326">
    <property type="protein sequence ID" value="CAK17104.1"/>
    <property type="molecule type" value="Genomic_DNA"/>
</dbReference>
<reference evidence="5 6" key="1">
    <citation type="journal article" date="2006" name="Nat. Biotechnol.">
        <title>Complete genome sequence of the entomopathogenic and metabolically versatile soil bacterium Pseudomonas entomophila.</title>
        <authorList>
            <person name="Vodovar N."/>
            <person name="Vallenet D."/>
            <person name="Cruveiller S."/>
            <person name="Rouy Z."/>
            <person name="Barbe V."/>
            <person name="Acosta C."/>
            <person name="Cattolico L."/>
            <person name="Jubin C."/>
            <person name="Lajus A."/>
            <person name="Segurens B."/>
            <person name="Vacherie B."/>
            <person name="Wincker P."/>
            <person name="Weissenbach J."/>
            <person name="Lemaitre B."/>
            <person name="Medigue C."/>
            <person name="Boccard F."/>
        </authorList>
    </citation>
    <scope>NUCLEOTIDE SEQUENCE [LARGE SCALE GENOMIC DNA]</scope>
    <source>
        <strain evidence="5 6">L48</strain>
    </source>
</reference>